<dbReference type="Proteomes" id="UP000800093">
    <property type="component" value="Unassembled WGS sequence"/>
</dbReference>
<dbReference type="InterPro" id="IPR016162">
    <property type="entry name" value="Ald_DH_N"/>
</dbReference>
<dbReference type="GO" id="GO:0004030">
    <property type="term" value="F:aldehyde dehydrogenase [NAD(P)+] activity"/>
    <property type="evidence" value="ECO:0007669"/>
    <property type="project" value="UniProtKB-ARBA"/>
</dbReference>
<dbReference type="FunFam" id="3.40.605.10:FF:000026">
    <property type="entry name" value="Aldehyde dehydrogenase, putative"/>
    <property type="match status" value="1"/>
</dbReference>
<dbReference type="AlphaFoldDB" id="A0A9P4KDW5"/>
<dbReference type="EMBL" id="ML986617">
    <property type="protein sequence ID" value="KAF2264304.1"/>
    <property type="molecule type" value="Genomic_DNA"/>
</dbReference>
<dbReference type="Gene3D" id="3.40.605.10">
    <property type="entry name" value="Aldehyde Dehydrogenase, Chain A, domain 1"/>
    <property type="match status" value="2"/>
</dbReference>
<gene>
    <name evidence="2" type="ORF">CC78DRAFT_580608</name>
</gene>
<dbReference type="PANTHER" id="PTHR42804:SF1">
    <property type="entry name" value="ALDEHYDE DEHYDROGENASE-RELATED"/>
    <property type="match status" value="1"/>
</dbReference>
<organism evidence="2 3">
    <name type="scientific">Lojkania enalia</name>
    <dbReference type="NCBI Taxonomy" id="147567"/>
    <lineage>
        <taxon>Eukaryota</taxon>
        <taxon>Fungi</taxon>
        <taxon>Dikarya</taxon>
        <taxon>Ascomycota</taxon>
        <taxon>Pezizomycotina</taxon>
        <taxon>Dothideomycetes</taxon>
        <taxon>Pleosporomycetidae</taxon>
        <taxon>Pleosporales</taxon>
        <taxon>Pleosporales incertae sedis</taxon>
        <taxon>Lojkania</taxon>
    </lineage>
</organism>
<dbReference type="Gene3D" id="3.40.309.10">
    <property type="entry name" value="Aldehyde Dehydrogenase, Chain A, domain 2"/>
    <property type="match status" value="1"/>
</dbReference>
<sequence>MDIDKISFTGSGASGRKVVDATNKSNMKKVTLELWGEEPEPGICGCGFGECLERVLGFIEAGKSEAKLLVGGERKSNKGAFVQPTIFLNPSKDSTIYREEIFGPVLTVLTFDTEEEAIRLANDTSYGLSATIYTGSTSTALRVASRIKAGTIAVNGTFVPDNNTPFGGYKMSGNGRELGKEGLMSYLQLKTIKINMAQNEICERSFEISQLESRGAIGTEEEPTSVFRYSTVTAARRIDDELPALLAPLVQDLDIRDSSIGHVEVDGRGTVPCRKPLHHKLFHRTQTYSPIARKRKARSQRRKTLYDGGIAKQEELVKSMGLPVLSHPTYQDSWVL</sequence>
<dbReference type="InterPro" id="IPR016161">
    <property type="entry name" value="Ald_DH/histidinol_DH"/>
</dbReference>
<evidence type="ECO:0000313" key="2">
    <source>
        <dbReference type="EMBL" id="KAF2264304.1"/>
    </source>
</evidence>
<dbReference type="InterPro" id="IPR016163">
    <property type="entry name" value="Ald_DH_C"/>
</dbReference>
<evidence type="ECO:0000259" key="1">
    <source>
        <dbReference type="Pfam" id="PF00171"/>
    </source>
</evidence>
<dbReference type="GO" id="GO:0046394">
    <property type="term" value="P:carboxylic acid biosynthetic process"/>
    <property type="evidence" value="ECO:0007669"/>
    <property type="project" value="UniProtKB-ARBA"/>
</dbReference>
<keyword evidence="3" id="KW-1185">Reference proteome</keyword>
<accession>A0A9P4KDW5</accession>
<feature type="domain" description="Aldehyde dehydrogenase" evidence="1">
    <location>
        <begin position="52"/>
        <end position="192"/>
    </location>
</feature>
<reference evidence="3" key="1">
    <citation type="journal article" date="2020" name="Stud. Mycol.">
        <title>101 Dothideomycetes genomes: A test case for predicting lifestyles and emergence of pathogens.</title>
        <authorList>
            <person name="Haridas S."/>
            <person name="Albert R."/>
            <person name="Binder M."/>
            <person name="Bloem J."/>
            <person name="LaButti K."/>
            <person name="Salamov A."/>
            <person name="Andreopoulos B."/>
            <person name="Baker S."/>
            <person name="Barry K."/>
            <person name="Bills G."/>
            <person name="Bluhm B."/>
            <person name="Cannon C."/>
            <person name="Castanera R."/>
            <person name="Culley D."/>
            <person name="Daum C."/>
            <person name="Ezra D."/>
            <person name="Gonzalez J."/>
            <person name="Henrissat B."/>
            <person name="Kuo A."/>
            <person name="Liang C."/>
            <person name="Lipzen A."/>
            <person name="Lutzoni F."/>
            <person name="Magnuson J."/>
            <person name="Mondo S."/>
            <person name="Nolan M."/>
            <person name="Ohm R."/>
            <person name="Pangilinan J."/>
            <person name="Park H.-J."/>
            <person name="Ramirez L."/>
            <person name="Alfaro M."/>
            <person name="Sun H."/>
            <person name="Tritt A."/>
            <person name="Yoshinaga Y."/>
            <person name="Zwiers L.-H."/>
            <person name="Turgeon B."/>
            <person name="Goodwin S."/>
            <person name="Spatafora J."/>
            <person name="Crous P."/>
            <person name="Grigoriev I."/>
        </authorList>
    </citation>
    <scope>NUCLEOTIDE SEQUENCE [LARGE SCALE GENOMIC DNA]</scope>
    <source>
        <strain evidence="3">CBS 304.66</strain>
    </source>
</reference>
<proteinExistence type="predicted"/>
<protein>
    <submittedName>
        <fullName evidence="2">ALDH-like protein</fullName>
    </submittedName>
</protein>
<evidence type="ECO:0000313" key="3">
    <source>
        <dbReference type="Proteomes" id="UP000800093"/>
    </source>
</evidence>
<comment type="caution">
    <text evidence="2">The sequence shown here is derived from an EMBL/GenBank/DDBJ whole genome shotgun (WGS) entry which is preliminary data.</text>
</comment>
<dbReference type="Pfam" id="PF00171">
    <property type="entry name" value="Aldedh"/>
    <property type="match status" value="1"/>
</dbReference>
<dbReference type="InterPro" id="IPR015590">
    <property type="entry name" value="Aldehyde_DH_dom"/>
</dbReference>
<dbReference type="SUPFAM" id="SSF53720">
    <property type="entry name" value="ALDH-like"/>
    <property type="match status" value="1"/>
</dbReference>
<name>A0A9P4KDW5_9PLEO</name>
<dbReference type="OrthoDB" id="310895at2759"/>
<dbReference type="PANTHER" id="PTHR42804">
    <property type="entry name" value="ALDEHYDE DEHYDROGENASE"/>
    <property type="match status" value="1"/>
</dbReference>